<feature type="signal peptide" evidence="2">
    <location>
        <begin position="1"/>
        <end position="20"/>
    </location>
</feature>
<dbReference type="AlphaFoldDB" id="A0A1F4T726"/>
<keyword evidence="2" id="KW-0732">Signal</keyword>
<evidence type="ECO:0000256" key="1">
    <source>
        <dbReference type="SAM" id="MobiDB-lite"/>
    </source>
</evidence>
<proteinExistence type="predicted"/>
<dbReference type="EMBL" id="MEUG01000001">
    <property type="protein sequence ID" value="OGC28552.1"/>
    <property type="molecule type" value="Genomic_DNA"/>
</dbReference>
<evidence type="ECO:0000259" key="3">
    <source>
        <dbReference type="Pfam" id="PF17131"/>
    </source>
</evidence>
<dbReference type="PANTHER" id="PTHR37507:SF2">
    <property type="entry name" value="SPORULATION PROTEIN YDCC"/>
    <property type="match status" value="1"/>
</dbReference>
<dbReference type="PANTHER" id="PTHR37507">
    <property type="entry name" value="SPORULATION PROTEIN YDCC"/>
    <property type="match status" value="1"/>
</dbReference>
<name>A0A1F4T726_UNCSA</name>
<dbReference type="Pfam" id="PF17131">
    <property type="entry name" value="LolA_like"/>
    <property type="match status" value="1"/>
</dbReference>
<feature type="domain" description="Uncharacterized protein TP-0789" evidence="3">
    <location>
        <begin position="133"/>
        <end position="248"/>
    </location>
</feature>
<evidence type="ECO:0000313" key="4">
    <source>
        <dbReference type="EMBL" id="OGC28552.1"/>
    </source>
</evidence>
<comment type="caution">
    <text evidence="4">The sequence shown here is derived from an EMBL/GenBank/DDBJ whole genome shotgun (WGS) entry which is preliminary data.</text>
</comment>
<dbReference type="InterPro" id="IPR029046">
    <property type="entry name" value="LolA/LolB/LppX"/>
</dbReference>
<protein>
    <recommendedName>
        <fullName evidence="3">Uncharacterized protein TP-0789 domain-containing protein</fullName>
    </recommendedName>
</protein>
<dbReference type="InterPro" id="IPR033399">
    <property type="entry name" value="TP_0789-like"/>
</dbReference>
<dbReference type="InterPro" id="IPR052944">
    <property type="entry name" value="Sporulation_related"/>
</dbReference>
<sequence length="249" mass="27733">MKKIITLLFLVTMAASMVFADSMASVDLIVKKVQLNQDRINDMYAETTTLISSNLSLPGSEKSEPQKMTQQGKIWTKGKEKSKVEMLSPVKQITVTNGDKMMVVNPETGQKVVQDLKKLREQSGLPGSSQQMDLEKAKQYFEFTVANQGVPGKAIYVISGSPKKENKFLSRMELYIDGQRWIATKILMYGSKGELVSQSDIEYAIVGGVWVPKKNVSFVSTPAGRMDVEMTFDNIKVNRGISDSVFKVE</sequence>
<feature type="chain" id="PRO_5009514526" description="Uncharacterized protein TP-0789 domain-containing protein" evidence="2">
    <location>
        <begin position="21"/>
        <end position="249"/>
    </location>
</feature>
<dbReference type="Gene3D" id="2.50.20.10">
    <property type="entry name" value="Lipoprotein localisation LolA/LolB/LppX"/>
    <property type="match status" value="1"/>
</dbReference>
<evidence type="ECO:0000313" key="5">
    <source>
        <dbReference type="Proteomes" id="UP000178602"/>
    </source>
</evidence>
<gene>
    <name evidence="4" type="ORF">A3K49_06265</name>
</gene>
<dbReference type="Proteomes" id="UP000178602">
    <property type="component" value="Unassembled WGS sequence"/>
</dbReference>
<feature type="region of interest" description="Disordered" evidence="1">
    <location>
        <begin position="55"/>
        <end position="75"/>
    </location>
</feature>
<organism evidence="4 5">
    <name type="scientific">candidate division WOR-1 bacterium RIFOXYC12_FULL_54_18</name>
    <dbReference type="NCBI Taxonomy" id="1802584"/>
    <lineage>
        <taxon>Bacteria</taxon>
        <taxon>Bacillati</taxon>
        <taxon>Saganbacteria</taxon>
    </lineage>
</organism>
<reference evidence="4 5" key="1">
    <citation type="journal article" date="2016" name="Nat. Commun.">
        <title>Thousands of microbial genomes shed light on interconnected biogeochemical processes in an aquifer system.</title>
        <authorList>
            <person name="Anantharaman K."/>
            <person name="Brown C.T."/>
            <person name="Hug L.A."/>
            <person name="Sharon I."/>
            <person name="Castelle C.J."/>
            <person name="Probst A.J."/>
            <person name="Thomas B.C."/>
            <person name="Singh A."/>
            <person name="Wilkins M.J."/>
            <person name="Karaoz U."/>
            <person name="Brodie E.L."/>
            <person name="Williams K.H."/>
            <person name="Hubbard S.S."/>
            <person name="Banfield J.F."/>
        </authorList>
    </citation>
    <scope>NUCLEOTIDE SEQUENCE [LARGE SCALE GENOMIC DNA]</scope>
</reference>
<dbReference type="SUPFAM" id="SSF89392">
    <property type="entry name" value="Prokaryotic lipoproteins and lipoprotein localization factors"/>
    <property type="match status" value="1"/>
</dbReference>
<evidence type="ECO:0000256" key="2">
    <source>
        <dbReference type="SAM" id="SignalP"/>
    </source>
</evidence>
<accession>A0A1F4T726</accession>